<keyword evidence="6" id="KW-0408">Iron</keyword>
<comment type="subcellular location">
    <subcellularLocation>
        <location evidence="1 11">Cell outer membrane</location>
        <topology evidence="1 11">Multi-pass membrane protein</topology>
    </subcellularLocation>
</comment>
<evidence type="ECO:0000256" key="12">
    <source>
        <dbReference type="RuleBase" id="RU003357"/>
    </source>
</evidence>
<keyword evidence="8 12" id="KW-0798">TonB box</keyword>
<evidence type="ECO:0000313" key="17">
    <source>
        <dbReference type="EMBL" id="QGM44393.1"/>
    </source>
</evidence>
<name>A0A6B8KD87_9HYPH</name>
<evidence type="ECO:0000256" key="11">
    <source>
        <dbReference type="PROSITE-ProRule" id="PRU01360"/>
    </source>
</evidence>
<dbReference type="PROSITE" id="PS52016">
    <property type="entry name" value="TONB_DEPENDENT_REC_3"/>
    <property type="match status" value="1"/>
</dbReference>
<evidence type="ECO:0000256" key="10">
    <source>
        <dbReference type="ARBA" id="ARBA00023237"/>
    </source>
</evidence>
<evidence type="ECO:0000256" key="1">
    <source>
        <dbReference type="ARBA" id="ARBA00004571"/>
    </source>
</evidence>
<evidence type="ECO:0000256" key="9">
    <source>
        <dbReference type="ARBA" id="ARBA00023136"/>
    </source>
</evidence>
<keyword evidence="2 11" id="KW-0813">Transport</keyword>
<dbReference type="OrthoDB" id="9760333at2"/>
<dbReference type="AlphaFoldDB" id="A0A6B8KD87"/>
<evidence type="ECO:0000256" key="5">
    <source>
        <dbReference type="ARBA" id="ARBA00022692"/>
    </source>
</evidence>
<feature type="region of interest" description="Disordered" evidence="13">
    <location>
        <begin position="39"/>
        <end position="64"/>
    </location>
</feature>
<feature type="domain" description="TonB-dependent receptor-like beta-barrel" evidence="15">
    <location>
        <begin position="245"/>
        <end position="805"/>
    </location>
</feature>
<evidence type="ECO:0000259" key="16">
    <source>
        <dbReference type="Pfam" id="PF07715"/>
    </source>
</evidence>
<evidence type="ECO:0000259" key="15">
    <source>
        <dbReference type="Pfam" id="PF00593"/>
    </source>
</evidence>
<keyword evidence="14" id="KW-0732">Signal</keyword>
<evidence type="ECO:0000256" key="13">
    <source>
        <dbReference type="SAM" id="MobiDB-lite"/>
    </source>
</evidence>
<evidence type="ECO:0000256" key="2">
    <source>
        <dbReference type="ARBA" id="ARBA00022448"/>
    </source>
</evidence>
<keyword evidence="18" id="KW-1185">Reference proteome</keyword>
<dbReference type="GO" id="GO:0009279">
    <property type="term" value="C:cell outer membrane"/>
    <property type="evidence" value="ECO:0007669"/>
    <property type="project" value="UniProtKB-SubCell"/>
</dbReference>
<keyword evidence="4" id="KW-0410">Iron transport</keyword>
<feature type="chain" id="PRO_5025694849" evidence="14">
    <location>
        <begin position="31"/>
        <end position="847"/>
    </location>
</feature>
<dbReference type="SUPFAM" id="SSF56935">
    <property type="entry name" value="Porins"/>
    <property type="match status" value="1"/>
</dbReference>
<dbReference type="Gene3D" id="2.40.170.20">
    <property type="entry name" value="TonB-dependent receptor, beta-barrel domain"/>
    <property type="match status" value="1"/>
</dbReference>
<keyword evidence="17" id="KW-0675">Receptor</keyword>
<organism evidence="17 18">
    <name type="scientific">Methylocystis heyeri</name>
    <dbReference type="NCBI Taxonomy" id="391905"/>
    <lineage>
        <taxon>Bacteria</taxon>
        <taxon>Pseudomonadati</taxon>
        <taxon>Pseudomonadota</taxon>
        <taxon>Alphaproteobacteria</taxon>
        <taxon>Hyphomicrobiales</taxon>
        <taxon>Methylocystaceae</taxon>
        <taxon>Methylocystis</taxon>
    </lineage>
</organism>
<dbReference type="GO" id="GO:0006826">
    <property type="term" value="P:iron ion transport"/>
    <property type="evidence" value="ECO:0007669"/>
    <property type="project" value="UniProtKB-KW"/>
</dbReference>
<dbReference type="InterPro" id="IPR000531">
    <property type="entry name" value="Beta-barrel_TonB"/>
</dbReference>
<dbReference type="InterPro" id="IPR039426">
    <property type="entry name" value="TonB-dep_rcpt-like"/>
</dbReference>
<dbReference type="Proteomes" id="UP000309061">
    <property type="component" value="Chromosome"/>
</dbReference>
<evidence type="ECO:0000256" key="4">
    <source>
        <dbReference type="ARBA" id="ARBA00022496"/>
    </source>
</evidence>
<gene>
    <name evidence="17" type="ORF">H2LOC_001025</name>
</gene>
<feature type="signal peptide" evidence="14">
    <location>
        <begin position="1"/>
        <end position="30"/>
    </location>
</feature>
<dbReference type="Pfam" id="PF00593">
    <property type="entry name" value="TonB_dep_Rec_b-barrel"/>
    <property type="match status" value="1"/>
</dbReference>
<sequence length="847" mass="93146">MLRSTAALRARLLTGARLAPFALVGSVALGAPFEEAFAQSAPAQNNPPAATQQSTGASAPASAEVEEVKVTSRLREEKAQDVPLPVSVVGAKTAEREQIERMQEFGQKVPNFVPSITNPRTTAMSIRGISGISGGADGSESAVGLIVDNVFYTHVGFQWADFVDLQSFEVARGPQGTLLGKNTTVGAVVIHTQLPSFTPAATFETSFASRSRIIEKLNATGPILDDKLAYRVTFYLDKSDGVLNDAVTGAGLLNNNRWGARGQLLYTGDNFTDRLIFDRLRSDEYNNYSGVIGDSFPVYANGRLNTTYAQNLWNRLRWPYFVNSPYSPALTRLGNLDQRTTGVSNEANVQIGDNTLTSVSAWREFILHPNNSLGNDLTQISSNAFDVQVDQYSQEVRFASPKDQKIDWQTGIYSLYENITSYDHTDYGYQGAQWYLNNFKANPLLLDGTQQHSDGKARTFSLAEFGQATYHYDDQWALTGGLRDTFEIREGSDFGWVSGALLPGSYAATQAAYGATFFDTGGQKVTHNSLSGLINPSYKYNENILVYGSAARGEKSGAINTNDLPLFDTKGNFKGFQPLITKPETSWDYEFGVKTNWLDNKLILNGNFYWNDIYDFQSILVNTSIVDVTGVPLRKTYLGNIGHVRLKGFEFDGRWSPIERLWITFSGALTDARYVNFKNAAPPPDWTWPTSANVNGVSSPLSVDLSGQRITAGLSGNNPVAPYSLNVGANYEQPLGRAFGNLGAWADVPVTAFTYGNMAWRYKTQLSEPLSIYPVFQPSYAIFNFGLGLKTDDEKYSVTVWAKNLFDTRYVTNQTIGQVSGNTAAQTVTFGDSAFRWIGATLRVKLY</sequence>
<dbReference type="Pfam" id="PF07715">
    <property type="entry name" value="Plug"/>
    <property type="match status" value="1"/>
</dbReference>
<dbReference type="InterPro" id="IPR012910">
    <property type="entry name" value="Plug_dom"/>
</dbReference>
<protein>
    <submittedName>
        <fullName evidence="17">TonB-dependent receptor</fullName>
    </submittedName>
</protein>
<keyword evidence="10 11" id="KW-0998">Cell outer membrane</keyword>
<dbReference type="RefSeq" id="WP_136494698.1">
    <property type="nucleotide sequence ID" value="NZ_CP046052.1"/>
</dbReference>
<dbReference type="InterPro" id="IPR036942">
    <property type="entry name" value="Beta-barrel_TonB_sf"/>
</dbReference>
<evidence type="ECO:0000256" key="7">
    <source>
        <dbReference type="ARBA" id="ARBA00023065"/>
    </source>
</evidence>
<evidence type="ECO:0000313" key="18">
    <source>
        <dbReference type="Proteomes" id="UP000309061"/>
    </source>
</evidence>
<keyword evidence="7" id="KW-0406">Ion transport</keyword>
<reference evidence="17 18" key="1">
    <citation type="submission" date="2019-11" db="EMBL/GenBank/DDBJ databases">
        <title>The genome sequence of Methylocystis heyeri.</title>
        <authorList>
            <person name="Oshkin I.Y."/>
            <person name="Miroshnikov K."/>
            <person name="Dedysh S.N."/>
        </authorList>
    </citation>
    <scope>NUCLEOTIDE SEQUENCE [LARGE SCALE GENOMIC DNA]</scope>
    <source>
        <strain evidence="17 18">H2</strain>
    </source>
</reference>
<accession>A0A6B8KD87</accession>
<evidence type="ECO:0000256" key="14">
    <source>
        <dbReference type="SAM" id="SignalP"/>
    </source>
</evidence>
<keyword evidence="3 11" id="KW-1134">Transmembrane beta strand</keyword>
<dbReference type="PANTHER" id="PTHR32552">
    <property type="entry name" value="FERRICHROME IRON RECEPTOR-RELATED"/>
    <property type="match status" value="1"/>
</dbReference>
<feature type="compositionally biased region" description="Low complexity" evidence="13">
    <location>
        <begin position="39"/>
        <end position="63"/>
    </location>
</feature>
<evidence type="ECO:0000256" key="6">
    <source>
        <dbReference type="ARBA" id="ARBA00023004"/>
    </source>
</evidence>
<proteinExistence type="inferred from homology"/>
<dbReference type="EMBL" id="CP046052">
    <property type="protein sequence ID" value="QGM44393.1"/>
    <property type="molecule type" value="Genomic_DNA"/>
</dbReference>
<dbReference type="KEGG" id="mhey:H2LOC_001025"/>
<feature type="domain" description="TonB-dependent receptor plug" evidence="16">
    <location>
        <begin position="79"/>
        <end position="186"/>
    </location>
</feature>
<evidence type="ECO:0000256" key="3">
    <source>
        <dbReference type="ARBA" id="ARBA00022452"/>
    </source>
</evidence>
<keyword evidence="5 11" id="KW-0812">Transmembrane</keyword>
<comment type="similarity">
    <text evidence="11 12">Belongs to the TonB-dependent receptor family.</text>
</comment>
<evidence type="ECO:0000256" key="8">
    <source>
        <dbReference type="ARBA" id="ARBA00023077"/>
    </source>
</evidence>
<keyword evidence="9 11" id="KW-0472">Membrane</keyword>
<dbReference type="PANTHER" id="PTHR32552:SF81">
    <property type="entry name" value="TONB-DEPENDENT OUTER MEMBRANE RECEPTOR"/>
    <property type="match status" value="1"/>
</dbReference>